<accession>A0ABN7JTD7</accession>
<keyword evidence="2" id="KW-1185">Reference proteome</keyword>
<sequence>MLLLPLVFTRRRSTSVVIAFRAGVLVAKTKMGC</sequence>
<proteinExistence type="predicted"/>
<evidence type="ECO:0000313" key="1">
    <source>
        <dbReference type="EMBL" id="CAD7047009.1"/>
    </source>
</evidence>
<protein>
    <submittedName>
        <fullName evidence="1">Uncharacterized protein</fullName>
    </submittedName>
</protein>
<dbReference type="EMBL" id="CABFWF030000013">
    <property type="protein sequence ID" value="CAD7047009.1"/>
    <property type="molecule type" value="Genomic_DNA"/>
</dbReference>
<dbReference type="Proteomes" id="UP000606921">
    <property type="component" value="Unassembled WGS sequence"/>
</dbReference>
<organism evidence="1 2">
    <name type="scientific">Pseudorhizobium endolithicum</name>
    <dbReference type="NCBI Taxonomy" id="1191678"/>
    <lineage>
        <taxon>Bacteria</taxon>
        <taxon>Pseudomonadati</taxon>
        <taxon>Pseudomonadota</taxon>
        <taxon>Alphaproteobacteria</taxon>
        <taxon>Hyphomicrobiales</taxon>
        <taxon>Rhizobiaceae</taxon>
        <taxon>Rhizobium/Agrobacterium group</taxon>
        <taxon>Pseudorhizobium</taxon>
    </lineage>
</organism>
<evidence type="ECO:0000313" key="2">
    <source>
        <dbReference type="Proteomes" id="UP000606921"/>
    </source>
</evidence>
<gene>
    <name evidence="1" type="ORF">REJC140_04167</name>
</gene>
<reference evidence="1 2" key="1">
    <citation type="submission" date="2020-11" db="EMBL/GenBank/DDBJ databases">
        <authorList>
            <person name="Lassalle F."/>
        </authorList>
    </citation>
    <scope>NUCLEOTIDE SEQUENCE [LARGE SCALE GENOMIC DNA]</scope>
    <source>
        <strain evidence="1 2">JC140</strain>
    </source>
</reference>
<comment type="caution">
    <text evidence="1">The sequence shown here is derived from an EMBL/GenBank/DDBJ whole genome shotgun (WGS) entry which is preliminary data.</text>
</comment>
<name>A0ABN7JTD7_9HYPH</name>